<dbReference type="Proteomes" id="UP000677803">
    <property type="component" value="Unassembled WGS sequence"/>
</dbReference>
<reference evidence="2" key="1">
    <citation type="submission" date="2021-05" db="EMBL/GenBank/DDBJ databases">
        <authorList>
            <person name="Tigano A."/>
        </authorList>
    </citation>
    <scope>NUCLEOTIDE SEQUENCE</scope>
</reference>
<dbReference type="EMBL" id="CAJRST010000001">
    <property type="protein sequence ID" value="CAG5856540.1"/>
    <property type="molecule type" value="Genomic_DNA"/>
</dbReference>
<accession>A0A8S4AF31</accession>
<comment type="caution">
    <text evidence="2">The sequence shown here is derived from an EMBL/GenBank/DDBJ whole genome shotgun (WGS) entry which is preliminary data.</text>
</comment>
<organism evidence="2 3">
    <name type="scientific">Menidia menidia</name>
    <name type="common">Atlantic silverside</name>
    <dbReference type="NCBI Taxonomy" id="238744"/>
    <lineage>
        <taxon>Eukaryota</taxon>
        <taxon>Metazoa</taxon>
        <taxon>Chordata</taxon>
        <taxon>Craniata</taxon>
        <taxon>Vertebrata</taxon>
        <taxon>Euteleostomi</taxon>
        <taxon>Actinopterygii</taxon>
        <taxon>Neopterygii</taxon>
        <taxon>Teleostei</taxon>
        <taxon>Neoteleostei</taxon>
        <taxon>Acanthomorphata</taxon>
        <taxon>Ovalentaria</taxon>
        <taxon>Atherinomorphae</taxon>
        <taxon>Atheriniformes</taxon>
        <taxon>Atherinopsidae</taxon>
        <taxon>Menidiinae</taxon>
        <taxon>Menidia</taxon>
    </lineage>
</organism>
<keyword evidence="3" id="KW-1185">Reference proteome</keyword>
<gene>
    <name evidence="2" type="ORF">MMEN_LOCUS623</name>
</gene>
<evidence type="ECO:0000313" key="3">
    <source>
        <dbReference type="Proteomes" id="UP000677803"/>
    </source>
</evidence>
<feature type="compositionally biased region" description="Basic and acidic residues" evidence="1">
    <location>
        <begin position="18"/>
        <end position="31"/>
    </location>
</feature>
<sequence length="94" mass="10148">MEPRRSAEGSGRVPCKNKTSDMDEVPRLSIEKKKRNGGATAASLCYFAMVNNDCRLKHLPTPPDTVAGEVERGVSVLLLHSTLPCALPSLNLSL</sequence>
<name>A0A8S4AF31_9TELE</name>
<feature type="region of interest" description="Disordered" evidence="1">
    <location>
        <begin position="1"/>
        <end position="38"/>
    </location>
</feature>
<proteinExistence type="predicted"/>
<dbReference type="AlphaFoldDB" id="A0A8S4AF31"/>
<evidence type="ECO:0000256" key="1">
    <source>
        <dbReference type="SAM" id="MobiDB-lite"/>
    </source>
</evidence>
<evidence type="ECO:0000313" key="2">
    <source>
        <dbReference type="EMBL" id="CAG5856540.1"/>
    </source>
</evidence>
<protein>
    <submittedName>
        <fullName evidence="2">(Atlantic silverside) hypothetical protein</fullName>
    </submittedName>
</protein>